<dbReference type="Proteomes" id="UP001215598">
    <property type="component" value="Unassembled WGS sequence"/>
</dbReference>
<accession>A0AAD7H0N9</accession>
<organism evidence="1 2">
    <name type="scientific">Mycena metata</name>
    <dbReference type="NCBI Taxonomy" id="1033252"/>
    <lineage>
        <taxon>Eukaryota</taxon>
        <taxon>Fungi</taxon>
        <taxon>Dikarya</taxon>
        <taxon>Basidiomycota</taxon>
        <taxon>Agaricomycotina</taxon>
        <taxon>Agaricomycetes</taxon>
        <taxon>Agaricomycetidae</taxon>
        <taxon>Agaricales</taxon>
        <taxon>Marasmiineae</taxon>
        <taxon>Mycenaceae</taxon>
        <taxon>Mycena</taxon>
    </lineage>
</organism>
<gene>
    <name evidence="1" type="ORF">B0H16DRAFT_1481050</name>
</gene>
<reference evidence="1" key="1">
    <citation type="submission" date="2023-03" db="EMBL/GenBank/DDBJ databases">
        <title>Massive genome expansion in bonnet fungi (Mycena s.s.) driven by repeated elements and novel gene families across ecological guilds.</title>
        <authorList>
            <consortium name="Lawrence Berkeley National Laboratory"/>
            <person name="Harder C.B."/>
            <person name="Miyauchi S."/>
            <person name="Viragh M."/>
            <person name="Kuo A."/>
            <person name="Thoen E."/>
            <person name="Andreopoulos B."/>
            <person name="Lu D."/>
            <person name="Skrede I."/>
            <person name="Drula E."/>
            <person name="Henrissat B."/>
            <person name="Morin E."/>
            <person name="Kohler A."/>
            <person name="Barry K."/>
            <person name="LaButti K."/>
            <person name="Morin E."/>
            <person name="Salamov A."/>
            <person name="Lipzen A."/>
            <person name="Mereny Z."/>
            <person name="Hegedus B."/>
            <person name="Baldrian P."/>
            <person name="Stursova M."/>
            <person name="Weitz H."/>
            <person name="Taylor A."/>
            <person name="Grigoriev I.V."/>
            <person name="Nagy L.G."/>
            <person name="Martin F."/>
            <person name="Kauserud H."/>
        </authorList>
    </citation>
    <scope>NUCLEOTIDE SEQUENCE</scope>
    <source>
        <strain evidence="1">CBHHK182m</strain>
    </source>
</reference>
<keyword evidence="2" id="KW-1185">Reference proteome</keyword>
<sequence>MIWGRFDLSFPLQRENTQFCRFLPTRACTRVAYHAGCLETFQMLGMSLILAIALLFKLMSRKSRPTVSPLSTGTCGGPKTLKAVCFDNSFSGNCHSRSIIANLALIFQEPTYATGAAVPGSVNNRRVNNRRVLYPSRALFFLISVLPRRLLSHLMGTHVSTRQSVEQRRPDTRCHFDYLPVVVPMP</sequence>
<comment type="caution">
    <text evidence="1">The sequence shown here is derived from an EMBL/GenBank/DDBJ whole genome shotgun (WGS) entry which is preliminary data.</text>
</comment>
<dbReference type="EMBL" id="JARKIB010000423">
    <property type="protein sequence ID" value="KAJ7709265.1"/>
    <property type="molecule type" value="Genomic_DNA"/>
</dbReference>
<evidence type="ECO:0000313" key="2">
    <source>
        <dbReference type="Proteomes" id="UP001215598"/>
    </source>
</evidence>
<name>A0AAD7H0N9_9AGAR</name>
<protein>
    <submittedName>
        <fullName evidence="1">Uncharacterized protein</fullName>
    </submittedName>
</protein>
<evidence type="ECO:0000313" key="1">
    <source>
        <dbReference type="EMBL" id="KAJ7709265.1"/>
    </source>
</evidence>
<proteinExistence type="predicted"/>
<dbReference type="AlphaFoldDB" id="A0AAD7H0N9"/>